<dbReference type="PANTHER" id="PTHR45774:SF3">
    <property type="entry name" value="BTB (POZ) DOMAIN-CONTAINING 2B-RELATED"/>
    <property type="match status" value="1"/>
</dbReference>
<sequence>MKINPKRKEKFLRIIDRCIQKGVLGMPMDPEREEFWQTIARSTIKERCKAIFNQELLSDVKFAVCSKGGSGSKTIPAHKFVLAISSPVFFAMFYDEMAERDCVEIPDCEYESLLEVLRFIYSDEAKLNPGNVMQVLYLAKKYMLPSLAHKCSVYLQENIDSSSVFHVLPQVQKYEEIDLLDCCWKHIEDETEEAVKSDGFLTIERSVLEELVERDSLNVKEVELFKAVDSWAKIECEKQGLKTEGSVKRRILGERIVKGIRFPVMEEKEFASVVLDSGILSHKETNDLVKYFNSVPNTSLEFSQENRKGSLVRRVYRFSSFLEGWKESSKFCDVIGLSCDKDINLCAVRLFGNKGKEYRLHLQIQSDGSDLIRSKDAQYLPRQIKSEMGSYPGFDVMFKPPIALKANSKYWLIADICGPPSWYGKGGQSCMHCSGVTFKFYNLDGMAQRVKKGQFPELLFTLA</sequence>
<dbReference type="InterPro" id="IPR011333">
    <property type="entry name" value="SKP1/BTB/POZ_sf"/>
</dbReference>
<dbReference type="Proteomes" id="UP001159427">
    <property type="component" value="Unassembled WGS sequence"/>
</dbReference>
<accession>A0ABN8M9N9</accession>
<gene>
    <name evidence="4" type="ORF">PEVE_00024851</name>
</gene>
<dbReference type="PROSITE" id="PS50097">
    <property type="entry name" value="BTB"/>
    <property type="match status" value="1"/>
</dbReference>
<dbReference type="SUPFAM" id="SSF54695">
    <property type="entry name" value="POZ domain"/>
    <property type="match status" value="1"/>
</dbReference>
<dbReference type="Pfam" id="PF08005">
    <property type="entry name" value="PHR"/>
    <property type="match status" value="1"/>
</dbReference>
<feature type="domain" description="BTB" evidence="3">
    <location>
        <begin position="58"/>
        <end position="129"/>
    </location>
</feature>
<organism evidence="4 5">
    <name type="scientific">Porites evermanni</name>
    <dbReference type="NCBI Taxonomy" id="104178"/>
    <lineage>
        <taxon>Eukaryota</taxon>
        <taxon>Metazoa</taxon>
        <taxon>Cnidaria</taxon>
        <taxon>Anthozoa</taxon>
        <taxon>Hexacorallia</taxon>
        <taxon>Scleractinia</taxon>
        <taxon>Fungiina</taxon>
        <taxon>Poritidae</taxon>
        <taxon>Porites</taxon>
    </lineage>
</organism>
<comment type="caution">
    <text evidence="4">The sequence shown here is derived from an EMBL/GenBank/DDBJ whole genome shotgun (WGS) entry which is preliminary data.</text>
</comment>
<comment type="subcellular location">
    <subcellularLocation>
        <location evidence="1">Cytoplasm</location>
    </subcellularLocation>
</comment>
<dbReference type="SMART" id="SM00225">
    <property type="entry name" value="BTB"/>
    <property type="match status" value="1"/>
</dbReference>
<dbReference type="Pfam" id="PF07707">
    <property type="entry name" value="BACK"/>
    <property type="match status" value="1"/>
</dbReference>
<dbReference type="InterPro" id="IPR038648">
    <property type="entry name" value="PHR_sf"/>
</dbReference>
<dbReference type="InterPro" id="IPR011705">
    <property type="entry name" value="BACK"/>
</dbReference>
<dbReference type="Gene3D" id="2.60.120.820">
    <property type="entry name" value="PHR domain"/>
    <property type="match status" value="1"/>
</dbReference>
<dbReference type="Gene3D" id="1.25.40.420">
    <property type="match status" value="1"/>
</dbReference>
<dbReference type="SMART" id="SM00875">
    <property type="entry name" value="BACK"/>
    <property type="match status" value="1"/>
</dbReference>
<proteinExistence type="predicted"/>
<keyword evidence="2" id="KW-0963">Cytoplasm</keyword>
<evidence type="ECO:0000256" key="1">
    <source>
        <dbReference type="ARBA" id="ARBA00004496"/>
    </source>
</evidence>
<dbReference type="InterPro" id="IPR012983">
    <property type="entry name" value="PHR"/>
</dbReference>
<name>A0ABN8M9N9_9CNID</name>
<dbReference type="EMBL" id="CALNXI010000333">
    <property type="protein sequence ID" value="CAH3025031.1"/>
    <property type="molecule type" value="Genomic_DNA"/>
</dbReference>
<evidence type="ECO:0000313" key="4">
    <source>
        <dbReference type="EMBL" id="CAH3025031.1"/>
    </source>
</evidence>
<dbReference type="Pfam" id="PF00651">
    <property type="entry name" value="BTB"/>
    <property type="match status" value="1"/>
</dbReference>
<dbReference type="InterPro" id="IPR000210">
    <property type="entry name" value="BTB/POZ_dom"/>
</dbReference>
<protein>
    <recommendedName>
        <fullName evidence="3">BTB domain-containing protein</fullName>
    </recommendedName>
</protein>
<evidence type="ECO:0000256" key="2">
    <source>
        <dbReference type="ARBA" id="ARBA00022490"/>
    </source>
</evidence>
<evidence type="ECO:0000259" key="3">
    <source>
        <dbReference type="PROSITE" id="PS50097"/>
    </source>
</evidence>
<dbReference type="PANTHER" id="PTHR45774">
    <property type="entry name" value="BTB/POZ DOMAIN-CONTAINING"/>
    <property type="match status" value="1"/>
</dbReference>
<reference evidence="4 5" key="1">
    <citation type="submission" date="2022-05" db="EMBL/GenBank/DDBJ databases">
        <authorList>
            <consortium name="Genoscope - CEA"/>
            <person name="William W."/>
        </authorList>
    </citation>
    <scope>NUCLEOTIDE SEQUENCE [LARGE SCALE GENOMIC DNA]</scope>
</reference>
<dbReference type="Gene3D" id="3.30.710.10">
    <property type="entry name" value="Potassium Channel Kv1.1, Chain A"/>
    <property type="match status" value="1"/>
</dbReference>
<evidence type="ECO:0000313" key="5">
    <source>
        <dbReference type="Proteomes" id="UP001159427"/>
    </source>
</evidence>
<keyword evidence="5" id="KW-1185">Reference proteome</keyword>